<dbReference type="PROSITE" id="PS50222">
    <property type="entry name" value="EF_HAND_2"/>
    <property type="match status" value="3"/>
</dbReference>
<feature type="domain" description="EF-hand" evidence="11">
    <location>
        <begin position="331"/>
        <end position="366"/>
    </location>
</feature>
<comment type="similarity">
    <text evidence="9">Belongs to the protein kinase superfamily. Ser/Thr protein kinase family. CDPK subfamily.</text>
</comment>
<dbReference type="Pfam" id="PF00069">
    <property type="entry name" value="Pkinase"/>
    <property type="match status" value="1"/>
</dbReference>
<dbReference type="InterPro" id="IPR011992">
    <property type="entry name" value="EF-hand-dom_pair"/>
</dbReference>
<dbReference type="InterPro" id="IPR050205">
    <property type="entry name" value="CDPK_Ser/Thr_kinases"/>
</dbReference>
<comment type="subunit">
    <text evidence="2">Monomer.</text>
</comment>
<organism evidence="12 13">
    <name type="scientific">Blepharisma stoltei</name>
    <dbReference type="NCBI Taxonomy" id="1481888"/>
    <lineage>
        <taxon>Eukaryota</taxon>
        <taxon>Sar</taxon>
        <taxon>Alveolata</taxon>
        <taxon>Ciliophora</taxon>
        <taxon>Postciliodesmatophora</taxon>
        <taxon>Heterotrichea</taxon>
        <taxon>Heterotrichida</taxon>
        <taxon>Blepharismidae</taxon>
        <taxon>Blepharisma</taxon>
    </lineage>
</organism>
<dbReference type="Proteomes" id="UP001162131">
    <property type="component" value="Unassembled WGS sequence"/>
</dbReference>
<dbReference type="PROSITE" id="PS00108">
    <property type="entry name" value="PROTEIN_KINASE_ST"/>
    <property type="match status" value="1"/>
</dbReference>
<keyword evidence="7" id="KW-0106">Calcium</keyword>
<dbReference type="InterPro" id="IPR008271">
    <property type="entry name" value="Ser/Thr_kinase_AS"/>
</dbReference>
<name>A0AAU9JIB0_9CILI</name>
<keyword evidence="4" id="KW-0808">Transferase</keyword>
<dbReference type="GO" id="GO:0005524">
    <property type="term" value="F:ATP binding"/>
    <property type="evidence" value="ECO:0007669"/>
    <property type="project" value="UniProtKB-KW"/>
</dbReference>
<dbReference type="Gene3D" id="1.10.510.10">
    <property type="entry name" value="Transferase(Phosphotransferase) domain 1"/>
    <property type="match status" value="1"/>
</dbReference>
<evidence type="ECO:0000259" key="11">
    <source>
        <dbReference type="PROSITE" id="PS50222"/>
    </source>
</evidence>
<keyword evidence="13" id="KW-1185">Reference proteome</keyword>
<keyword evidence="5" id="KW-0547">Nucleotide-binding</keyword>
<keyword evidence="3" id="KW-0723">Serine/threonine-protein kinase</keyword>
<evidence type="ECO:0000256" key="4">
    <source>
        <dbReference type="ARBA" id="ARBA00022679"/>
    </source>
</evidence>
<evidence type="ECO:0000256" key="5">
    <source>
        <dbReference type="ARBA" id="ARBA00022741"/>
    </source>
</evidence>
<dbReference type="PROSITE" id="PS00018">
    <property type="entry name" value="EF_HAND_1"/>
    <property type="match status" value="1"/>
</dbReference>
<evidence type="ECO:0008006" key="14">
    <source>
        <dbReference type="Google" id="ProtNLM"/>
    </source>
</evidence>
<comment type="caution">
    <text evidence="12">The sequence shown here is derived from an EMBL/GenBank/DDBJ whole genome shotgun (WGS) entry which is preliminary data.</text>
</comment>
<protein>
    <recommendedName>
        <fullName evidence="14">Calcium-dependent protein kinase</fullName>
    </recommendedName>
</protein>
<dbReference type="InterPro" id="IPR011009">
    <property type="entry name" value="Kinase-like_dom_sf"/>
</dbReference>
<gene>
    <name evidence="12" type="ORF">BSTOLATCC_MIC34886</name>
</gene>
<evidence type="ECO:0000256" key="3">
    <source>
        <dbReference type="ARBA" id="ARBA00022527"/>
    </source>
</evidence>
<dbReference type="SUPFAM" id="SSF56112">
    <property type="entry name" value="Protein kinase-like (PK-like)"/>
    <property type="match status" value="1"/>
</dbReference>
<reference evidence="12" key="1">
    <citation type="submission" date="2021-09" db="EMBL/GenBank/DDBJ databases">
        <authorList>
            <consortium name="AG Swart"/>
            <person name="Singh M."/>
            <person name="Singh A."/>
            <person name="Seah K."/>
            <person name="Emmerich C."/>
        </authorList>
    </citation>
    <scope>NUCLEOTIDE SEQUENCE</scope>
    <source>
        <strain evidence="12">ATCC30299</strain>
    </source>
</reference>
<evidence type="ECO:0000256" key="6">
    <source>
        <dbReference type="ARBA" id="ARBA00022777"/>
    </source>
</evidence>
<feature type="domain" description="EF-hand" evidence="11">
    <location>
        <begin position="259"/>
        <end position="294"/>
    </location>
</feature>
<dbReference type="InterPro" id="IPR002048">
    <property type="entry name" value="EF_hand_dom"/>
</dbReference>
<dbReference type="Gene3D" id="3.30.200.20">
    <property type="entry name" value="Phosphorylase Kinase, domain 1"/>
    <property type="match status" value="1"/>
</dbReference>
<evidence type="ECO:0000256" key="9">
    <source>
        <dbReference type="ARBA" id="ARBA00024334"/>
    </source>
</evidence>
<dbReference type="SMART" id="SM00220">
    <property type="entry name" value="S_TKc"/>
    <property type="match status" value="1"/>
</dbReference>
<dbReference type="EMBL" id="CAJZBQ010000035">
    <property type="protein sequence ID" value="CAG9323850.1"/>
    <property type="molecule type" value="Genomic_DNA"/>
</dbReference>
<accession>A0AAU9JIB0</accession>
<keyword evidence="8" id="KW-0067">ATP-binding</keyword>
<evidence type="ECO:0000256" key="2">
    <source>
        <dbReference type="ARBA" id="ARBA00011245"/>
    </source>
</evidence>
<evidence type="ECO:0000313" key="12">
    <source>
        <dbReference type="EMBL" id="CAG9323850.1"/>
    </source>
</evidence>
<dbReference type="PROSITE" id="PS50011">
    <property type="entry name" value="PROTEIN_KINASE_DOM"/>
    <property type="match status" value="1"/>
</dbReference>
<evidence type="ECO:0000313" key="13">
    <source>
        <dbReference type="Proteomes" id="UP001162131"/>
    </source>
</evidence>
<dbReference type="AlphaFoldDB" id="A0AAU9JIB0"/>
<dbReference type="InterPro" id="IPR018247">
    <property type="entry name" value="EF_Hand_1_Ca_BS"/>
</dbReference>
<feature type="domain" description="EF-hand" evidence="11">
    <location>
        <begin position="295"/>
        <end position="330"/>
    </location>
</feature>
<feature type="domain" description="Protein kinase" evidence="10">
    <location>
        <begin position="1"/>
        <end position="217"/>
    </location>
</feature>
<dbReference type="GO" id="GO:0005509">
    <property type="term" value="F:calcium ion binding"/>
    <property type="evidence" value="ECO:0007669"/>
    <property type="project" value="InterPro"/>
</dbReference>
<dbReference type="Pfam" id="PF13499">
    <property type="entry name" value="EF-hand_7"/>
    <property type="match status" value="1"/>
</dbReference>
<dbReference type="SUPFAM" id="SSF47473">
    <property type="entry name" value="EF-hand"/>
    <property type="match status" value="1"/>
</dbReference>
<evidence type="ECO:0000259" key="10">
    <source>
        <dbReference type="PROSITE" id="PS50011"/>
    </source>
</evidence>
<dbReference type="FunFam" id="1.10.510.10:FF:000571">
    <property type="entry name" value="Maternal embryonic leucine zipper kinase"/>
    <property type="match status" value="1"/>
</dbReference>
<comment type="cofactor">
    <cofactor evidence="1">
        <name>Mg(2+)</name>
        <dbReference type="ChEBI" id="CHEBI:18420"/>
    </cofactor>
</comment>
<dbReference type="Gene3D" id="1.10.238.10">
    <property type="entry name" value="EF-hand"/>
    <property type="match status" value="2"/>
</dbReference>
<evidence type="ECO:0000256" key="7">
    <source>
        <dbReference type="ARBA" id="ARBA00022837"/>
    </source>
</evidence>
<dbReference type="InterPro" id="IPR000719">
    <property type="entry name" value="Prot_kinase_dom"/>
</dbReference>
<dbReference type="GO" id="GO:0004674">
    <property type="term" value="F:protein serine/threonine kinase activity"/>
    <property type="evidence" value="ECO:0007669"/>
    <property type="project" value="UniProtKB-KW"/>
</dbReference>
<sequence>MGALIREVEILKALDHPNIIRFYGAYEDDINLYIVMELCSGKELFHKIVNTDQIDEHNAQAIMRKILMAVNHLHANGIVHRDLKPENILFESNEENAELKIVDFGLSRKFQRKSKHFHGAVGTPYYMAPEIIKGSYNFKCDLWSIGVILYSMICRRLPFCERFDCDTFKKIKSGDFSTDNDLWRQASSDAKNLIRKLLEVNPSKRLSAAQALEHPWFKAMPQPKVSIDKSLLSSLQDYCKSSLFQKQALNILVKHLSFSDLKELKQIFIGLDQDLNGKIFRKSLTHALENSGFKLAHDEIKNLMKSIDIDKNGVINYSEFLAAALLSRHNLEQEELGYIYNQFDTNKKGFITGKDIEETFNRCGRDMNRHSVKLIMTEIGKSEEETITYAEFTNIFV</sequence>
<dbReference type="PANTHER" id="PTHR24349">
    <property type="entry name" value="SERINE/THREONINE-PROTEIN KINASE"/>
    <property type="match status" value="1"/>
</dbReference>
<proteinExistence type="inferred from homology"/>
<evidence type="ECO:0000256" key="8">
    <source>
        <dbReference type="ARBA" id="ARBA00022840"/>
    </source>
</evidence>
<keyword evidence="6" id="KW-0418">Kinase</keyword>
<dbReference type="SMART" id="SM00054">
    <property type="entry name" value="EFh"/>
    <property type="match status" value="2"/>
</dbReference>
<dbReference type="CDD" id="cd00051">
    <property type="entry name" value="EFh"/>
    <property type="match status" value="1"/>
</dbReference>
<dbReference type="CDD" id="cd05117">
    <property type="entry name" value="STKc_CAMK"/>
    <property type="match status" value="1"/>
</dbReference>
<evidence type="ECO:0000256" key="1">
    <source>
        <dbReference type="ARBA" id="ARBA00001946"/>
    </source>
</evidence>